<dbReference type="EMBL" id="BLAY01000087">
    <property type="protein sequence ID" value="GET40292.1"/>
    <property type="molecule type" value="Genomic_DNA"/>
</dbReference>
<dbReference type="InterPro" id="IPR013424">
    <property type="entry name" value="Ice-binding_C"/>
</dbReference>
<proteinExistence type="predicted"/>
<accession>A0AAV3XBM8</accession>
<dbReference type="Pfam" id="PF07589">
    <property type="entry name" value="PEP-CTERM"/>
    <property type="match status" value="1"/>
</dbReference>
<evidence type="ECO:0000259" key="1">
    <source>
        <dbReference type="Pfam" id="PF07589"/>
    </source>
</evidence>
<dbReference type="Proteomes" id="UP001050975">
    <property type="component" value="Unassembled WGS sequence"/>
</dbReference>
<evidence type="ECO:0000313" key="2">
    <source>
        <dbReference type="EMBL" id="GET40292.1"/>
    </source>
</evidence>
<dbReference type="AlphaFoldDB" id="A0AAV3XBM8"/>
<protein>
    <recommendedName>
        <fullName evidence="1">Ice-binding protein C-terminal domain-containing protein</fullName>
    </recommendedName>
</protein>
<comment type="caution">
    <text evidence="2">The sequence shown here is derived from an EMBL/GenBank/DDBJ whole genome shotgun (WGS) entry which is preliminary data.</text>
</comment>
<dbReference type="NCBIfam" id="TIGR02595">
    <property type="entry name" value="PEP_CTERM"/>
    <property type="match status" value="1"/>
</dbReference>
<gene>
    <name evidence="2" type="ORF">MiSe_51010</name>
</gene>
<keyword evidence="3" id="KW-1185">Reference proteome</keyword>
<dbReference type="InterPro" id="IPR014262">
    <property type="entry name" value="HAF_rpt"/>
</dbReference>
<name>A0AAV3XBM8_9CYAN</name>
<reference evidence="2" key="1">
    <citation type="submission" date="2019-10" db="EMBL/GenBank/DDBJ databases">
        <title>Draft genome sequece of Microseira wollei NIES-4236.</title>
        <authorList>
            <person name="Yamaguchi H."/>
            <person name="Suzuki S."/>
            <person name="Kawachi M."/>
        </authorList>
    </citation>
    <scope>NUCLEOTIDE SEQUENCE</scope>
    <source>
        <strain evidence="2">NIES-4236</strain>
    </source>
</reference>
<evidence type="ECO:0000313" key="3">
    <source>
        <dbReference type="Proteomes" id="UP001050975"/>
    </source>
</evidence>
<dbReference type="NCBIfam" id="TIGR02913">
    <property type="entry name" value="HAF_rpt"/>
    <property type="match status" value="3"/>
</dbReference>
<feature type="domain" description="Ice-binding protein C-terminal" evidence="1">
    <location>
        <begin position="208"/>
        <end position="232"/>
    </location>
</feature>
<sequence>MIGSSVIADGQTRAFLWEKSSGMSDLGTLGGNSSYATAINDYGQVIGSSVIADGQTRAFLWEKSSGMSDLGTLGGNSSYATAINNYGQVIGISSIADGQRLAFLWDKNSGMINLGALEGFDSNGDIIKFSVATGINNYGQVIGSSLIAGGRIRPFFWDKSSGISLLNDLVSAPGWILDSALDINNAGQIVGYGSYNGQTRGFLLTPKSVPEPSSALGFLALGAVGAGALAKRKYNF</sequence>
<organism evidence="2 3">
    <name type="scientific">Microseira wollei NIES-4236</name>
    <dbReference type="NCBI Taxonomy" id="2530354"/>
    <lineage>
        <taxon>Bacteria</taxon>
        <taxon>Bacillati</taxon>
        <taxon>Cyanobacteriota</taxon>
        <taxon>Cyanophyceae</taxon>
        <taxon>Oscillatoriophycideae</taxon>
        <taxon>Aerosakkonematales</taxon>
        <taxon>Aerosakkonemataceae</taxon>
        <taxon>Microseira</taxon>
    </lineage>
</organism>